<gene>
    <name evidence="7" type="ORF">CHARACLAT_025317</name>
</gene>
<evidence type="ECO:0000256" key="4">
    <source>
        <dbReference type="ARBA" id="ARBA00022989"/>
    </source>
</evidence>
<feature type="transmembrane region" description="Helical" evidence="6">
    <location>
        <begin position="229"/>
        <end position="247"/>
    </location>
</feature>
<evidence type="ECO:0000256" key="2">
    <source>
        <dbReference type="ARBA" id="ARBA00008821"/>
    </source>
</evidence>
<evidence type="ECO:0000313" key="8">
    <source>
        <dbReference type="Proteomes" id="UP001352852"/>
    </source>
</evidence>
<evidence type="ECO:0000256" key="5">
    <source>
        <dbReference type="ARBA" id="ARBA00023136"/>
    </source>
</evidence>
<dbReference type="EMBL" id="JAHUTJ010035693">
    <property type="protein sequence ID" value="MED6278570.1"/>
    <property type="molecule type" value="Genomic_DNA"/>
</dbReference>
<dbReference type="Pfam" id="PF00860">
    <property type="entry name" value="Xan_ur_permease"/>
    <property type="match status" value="2"/>
</dbReference>
<proteinExistence type="inferred from homology"/>
<dbReference type="PANTHER" id="PTHR11119">
    <property type="entry name" value="XANTHINE-URACIL / VITAMIN C PERMEASE FAMILY MEMBER"/>
    <property type="match status" value="1"/>
</dbReference>
<accession>A0ABU7DVC1</accession>
<sequence>MQEQVNYQLETKVDETSQSSCVAEDRNKPTYCVTDVPPWYLCIFLAVQHYLTAFGGIITIPLILSEGLCLQHDTLTQSLLINTIFFVSGLCTILQVTVGVRLPILQGGTFALVTPAMAVLSLPEWKCPAWTQNASLVNTSSPDFIEEWQSRMRTAQHKVTHDGPKCREGDARSQMASLRFIVLTHGPARKTRTRPGHRMHNQLQGAIMVASVLQILVGFSGLIGFLMRFIGPLTIAPTVSLIGLALYDSAGVKAGSHWGISAFTTGLIILFSQYLQLIPIPVPSCSKTKKRKNSKFYIFQTMPV</sequence>
<comment type="similarity">
    <text evidence="2">Belongs to the nucleobase:cation symporter-2 (NCS2) (TC 2.A.40) family.</text>
</comment>
<keyword evidence="8" id="KW-1185">Reference proteome</keyword>
<protein>
    <recommendedName>
        <fullName evidence="9">Solute carrier family 23 member 2</fullName>
    </recommendedName>
</protein>
<keyword evidence="5 6" id="KW-0472">Membrane</keyword>
<feature type="transmembrane region" description="Helical" evidence="6">
    <location>
        <begin position="76"/>
        <end position="98"/>
    </location>
</feature>
<keyword evidence="4 6" id="KW-1133">Transmembrane helix</keyword>
<feature type="transmembrane region" description="Helical" evidence="6">
    <location>
        <begin position="38"/>
        <end position="64"/>
    </location>
</feature>
<evidence type="ECO:0008006" key="9">
    <source>
        <dbReference type="Google" id="ProtNLM"/>
    </source>
</evidence>
<comment type="subcellular location">
    <subcellularLocation>
        <location evidence="1">Membrane</location>
        <topology evidence="1">Multi-pass membrane protein</topology>
    </subcellularLocation>
</comment>
<name>A0ABU7DVC1_9TELE</name>
<feature type="transmembrane region" description="Helical" evidence="6">
    <location>
        <begin position="203"/>
        <end position="223"/>
    </location>
</feature>
<dbReference type="Proteomes" id="UP001352852">
    <property type="component" value="Unassembled WGS sequence"/>
</dbReference>
<evidence type="ECO:0000256" key="1">
    <source>
        <dbReference type="ARBA" id="ARBA00004141"/>
    </source>
</evidence>
<keyword evidence="3 6" id="KW-0812">Transmembrane</keyword>
<evidence type="ECO:0000256" key="6">
    <source>
        <dbReference type="SAM" id="Phobius"/>
    </source>
</evidence>
<evidence type="ECO:0000313" key="7">
    <source>
        <dbReference type="EMBL" id="MED6278570.1"/>
    </source>
</evidence>
<feature type="transmembrane region" description="Helical" evidence="6">
    <location>
        <begin position="259"/>
        <end position="277"/>
    </location>
</feature>
<comment type="caution">
    <text evidence="7">The sequence shown here is derived from an EMBL/GenBank/DDBJ whole genome shotgun (WGS) entry which is preliminary data.</text>
</comment>
<evidence type="ECO:0000256" key="3">
    <source>
        <dbReference type="ARBA" id="ARBA00022692"/>
    </source>
</evidence>
<reference evidence="7 8" key="1">
    <citation type="submission" date="2021-06" db="EMBL/GenBank/DDBJ databases">
        <authorList>
            <person name="Palmer J.M."/>
        </authorList>
    </citation>
    <scope>NUCLEOTIDE SEQUENCE [LARGE SCALE GENOMIC DNA]</scope>
    <source>
        <strain evidence="7 8">CL_MEX2019</strain>
        <tissue evidence="7">Muscle</tissue>
    </source>
</reference>
<dbReference type="InterPro" id="IPR006043">
    <property type="entry name" value="NCS2"/>
</dbReference>
<organism evidence="7 8">
    <name type="scientific">Characodon lateralis</name>
    <dbReference type="NCBI Taxonomy" id="208331"/>
    <lineage>
        <taxon>Eukaryota</taxon>
        <taxon>Metazoa</taxon>
        <taxon>Chordata</taxon>
        <taxon>Craniata</taxon>
        <taxon>Vertebrata</taxon>
        <taxon>Euteleostomi</taxon>
        <taxon>Actinopterygii</taxon>
        <taxon>Neopterygii</taxon>
        <taxon>Teleostei</taxon>
        <taxon>Neoteleostei</taxon>
        <taxon>Acanthomorphata</taxon>
        <taxon>Ovalentaria</taxon>
        <taxon>Atherinomorphae</taxon>
        <taxon>Cyprinodontiformes</taxon>
        <taxon>Goodeidae</taxon>
        <taxon>Characodon</taxon>
    </lineage>
</organism>